<organism evidence="10 11">
    <name type="scientific">Heterostelium pallidum (strain ATCC 26659 / Pp 5 / PN500)</name>
    <name type="common">Cellular slime mold</name>
    <name type="synonym">Polysphondylium pallidum</name>
    <dbReference type="NCBI Taxonomy" id="670386"/>
    <lineage>
        <taxon>Eukaryota</taxon>
        <taxon>Amoebozoa</taxon>
        <taxon>Evosea</taxon>
        <taxon>Eumycetozoa</taxon>
        <taxon>Dictyostelia</taxon>
        <taxon>Acytosteliales</taxon>
        <taxon>Acytosteliaceae</taxon>
        <taxon>Heterostelium</taxon>
    </lineage>
</organism>
<evidence type="ECO:0000259" key="9">
    <source>
        <dbReference type="Pfam" id="PF21892"/>
    </source>
</evidence>
<keyword evidence="4 6" id="KW-0472">Membrane</keyword>
<reference evidence="10 11" key="1">
    <citation type="journal article" date="2011" name="Genome Res.">
        <title>Phylogeny-wide analysis of social amoeba genomes highlights ancient origins for complex intercellular communication.</title>
        <authorList>
            <person name="Heidel A.J."/>
            <person name="Lawal H.M."/>
            <person name="Felder M."/>
            <person name="Schilde C."/>
            <person name="Helps N.R."/>
            <person name="Tunggal B."/>
            <person name="Rivero F."/>
            <person name="John U."/>
            <person name="Schleicher M."/>
            <person name="Eichinger L."/>
            <person name="Platzer M."/>
            <person name="Noegel A.A."/>
            <person name="Schaap P."/>
            <person name="Gloeckner G."/>
        </authorList>
    </citation>
    <scope>NUCLEOTIDE SEQUENCE [LARGE SCALE GENOMIC DNA]</scope>
    <source>
        <strain evidence="11">ATCC 26659 / Pp 5 / PN500</strain>
    </source>
</reference>
<gene>
    <name evidence="10" type="ORF">PPL_09070</name>
</gene>
<evidence type="ECO:0008006" key="12">
    <source>
        <dbReference type="Google" id="ProtNLM"/>
    </source>
</evidence>
<feature type="transmembrane region" description="Helical" evidence="6">
    <location>
        <begin position="371"/>
        <end position="389"/>
    </location>
</feature>
<feature type="transmembrane region" description="Helical" evidence="6">
    <location>
        <begin position="237"/>
        <end position="254"/>
    </location>
</feature>
<keyword evidence="2 6" id="KW-0812">Transmembrane</keyword>
<dbReference type="GO" id="GO:0016020">
    <property type="term" value="C:membrane"/>
    <property type="evidence" value="ECO:0007669"/>
    <property type="project" value="UniProtKB-SubCell"/>
</dbReference>
<dbReference type="PANTHER" id="PTHR23252">
    <property type="entry name" value="INTIMAL THICKNESS RECEPTOR-RELATED"/>
    <property type="match status" value="1"/>
</dbReference>
<name>D3BKI9_HETP5</name>
<keyword evidence="11" id="KW-1185">Reference proteome</keyword>
<evidence type="ECO:0000259" key="8">
    <source>
        <dbReference type="Pfam" id="PF10192"/>
    </source>
</evidence>
<dbReference type="GO" id="GO:0019236">
    <property type="term" value="P:response to pheromone"/>
    <property type="evidence" value="ECO:0007669"/>
    <property type="project" value="InterPro"/>
</dbReference>
<keyword evidence="3 6" id="KW-1133">Transmembrane helix</keyword>
<comment type="caution">
    <text evidence="10">The sequence shown here is derived from an EMBL/GenBank/DDBJ whole genome shotgun (WGS) entry which is preliminary data.</text>
</comment>
<feature type="domain" description="GPR180-like N-terminal" evidence="9">
    <location>
        <begin position="28"/>
        <end position="92"/>
    </location>
</feature>
<keyword evidence="7" id="KW-0732">Signal</keyword>
<evidence type="ECO:0000256" key="5">
    <source>
        <dbReference type="ARBA" id="ARBA00023180"/>
    </source>
</evidence>
<dbReference type="OMA" id="YGEWDYA"/>
<feature type="transmembrane region" description="Helical" evidence="6">
    <location>
        <begin position="163"/>
        <end position="184"/>
    </location>
</feature>
<dbReference type="InterPro" id="IPR019336">
    <property type="entry name" value="GPR180/TMEM145_TM"/>
</dbReference>
<feature type="chain" id="PRO_5003041321" description="Intimal thickness related receptor IRP domain-containing protein" evidence="7">
    <location>
        <begin position="25"/>
        <end position="415"/>
    </location>
</feature>
<dbReference type="AlphaFoldDB" id="D3BKI9"/>
<dbReference type="RefSeq" id="XP_020430544.1">
    <property type="nucleotide sequence ID" value="XM_020579869.1"/>
</dbReference>
<dbReference type="Pfam" id="PF21892">
    <property type="entry name" value="TMEM145_N"/>
    <property type="match status" value="1"/>
</dbReference>
<evidence type="ECO:0000313" key="10">
    <source>
        <dbReference type="EMBL" id="EFA78419.1"/>
    </source>
</evidence>
<dbReference type="PANTHER" id="PTHR23252:SF24">
    <property type="entry name" value="TRANSMEMBRANE PROTEIN 145"/>
    <property type="match status" value="1"/>
</dbReference>
<protein>
    <recommendedName>
        <fullName evidence="12">Intimal thickness related receptor IRP domain-containing protein</fullName>
    </recommendedName>
</protein>
<accession>D3BKI9</accession>
<proteinExistence type="predicted"/>
<feature type="transmembrane region" description="Helical" evidence="6">
    <location>
        <begin position="337"/>
        <end position="359"/>
    </location>
</feature>
<dbReference type="GeneID" id="31364546"/>
<sequence>MKVQIKLLISVVLLVTLFATFTEAKYTKGHLKTSSSWAYLDKFCFGNHGQGHFTFSGKSSSPNIGLYIYDDVQGSWNSVYKSSKTCDEKTNISLPINPQPTFDGEKYTYPVNDFMRPHYWYLVAANCQDDDGINLEYTISWINAGGLWKAEFSYDDQGLEAMYLVYFWFFLLLGAYSCYSAWVLMSTKSFHPIVKLLTISIILEFLSVFILLIHYGAYSHDGVGAKGLQGFGELLDLGAQLTFILLLILIAKGWAISRVTIDEKKIILGVMGILSALYLIMFIWYKAGQDKASTVYMYDTVPGIILLVVRSLAMVWFMWCGYNTYMEENHPAKRKFYTYFGIAFVIWFLALPFICIVASAVDSWIRQKVVLAFYVTFNFLALAGLSILLSPSRASDYFTISGRVDTAGSVPYESI</sequence>
<dbReference type="Pfam" id="PF10192">
    <property type="entry name" value="GPR180-TMEM145_TM"/>
    <property type="match status" value="1"/>
</dbReference>
<feature type="domain" description="GPR180/TMEM145 transmembrane" evidence="8">
    <location>
        <begin position="167"/>
        <end position="383"/>
    </location>
</feature>
<evidence type="ECO:0000313" key="11">
    <source>
        <dbReference type="Proteomes" id="UP000001396"/>
    </source>
</evidence>
<comment type="subcellular location">
    <subcellularLocation>
        <location evidence="1">Membrane</location>
        <topology evidence="1">Multi-pass membrane protein</topology>
    </subcellularLocation>
</comment>
<dbReference type="InterPro" id="IPR053880">
    <property type="entry name" value="GPR180-like_N"/>
</dbReference>
<evidence type="ECO:0000256" key="2">
    <source>
        <dbReference type="ARBA" id="ARBA00022692"/>
    </source>
</evidence>
<feature type="signal peptide" evidence="7">
    <location>
        <begin position="1"/>
        <end position="24"/>
    </location>
</feature>
<evidence type="ECO:0000256" key="1">
    <source>
        <dbReference type="ARBA" id="ARBA00004141"/>
    </source>
</evidence>
<feature type="transmembrane region" description="Helical" evidence="6">
    <location>
        <begin position="266"/>
        <end position="284"/>
    </location>
</feature>
<evidence type="ECO:0000256" key="7">
    <source>
        <dbReference type="SAM" id="SignalP"/>
    </source>
</evidence>
<dbReference type="GO" id="GO:0007186">
    <property type="term" value="P:G protein-coupled receptor signaling pathway"/>
    <property type="evidence" value="ECO:0007669"/>
    <property type="project" value="InterPro"/>
</dbReference>
<feature type="transmembrane region" description="Helical" evidence="6">
    <location>
        <begin position="304"/>
        <end position="325"/>
    </location>
</feature>
<feature type="transmembrane region" description="Helical" evidence="6">
    <location>
        <begin position="196"/>
        <end position="217"/>
    </location>
</feature>
<evidence type="ECO:0000256" key="3">
    <source>
        <dbReference type="ARBA" id="ARBA00022989"/>
    </source>
</evidence>
<dbReference type="InterPro" id="IPR047831">
    <property type="entry name" value="GPR180/TMEM145"/>
</dbReference>
<dbReference type="FunCoup" id="D3BKI9">
    <property type="interactions" value="33"/>
</dbReference>
<evidence type="ECO:0000256" key="6">
    <source>
        <dbReference type="SAM" id="Phobius"/>
    </source>
</evidence>
<evidence type="ECO:0000256" key="4">
    <source>
        <dbReference type="ARBA" id="ARBA00023136"/>
    </source>
</evidence>
<dbReference type="EMBL" id="ADBJ01000038">
    <property type="protein sequence ID" value="EFA78419.1"/>
    <property type="molecule type" value="Genomic_DNA"/>
</dbReference>
<dbReference type="InParanoid" id="D3BKI9"/>
<dbReference type="STRING" id="670386.D3BKI9"/>
<dbReference type="Proteomes" id="UP000001396">
    <property type="component" value="Unassembled WGS sequence"/>
</dbReference>
<keyword evidence="5" id="KW-0325">Glycoprotein</keyword>